<name>A0A375I7J8_9BURK</name>
<evidence type="ECO:0000313" key="3">
    <source>
        <dbReference type="Proteomes" id="UP000255505"/>
    </source>
</evidence>
<gene>
    <name evidence="2" type="ORF">CT19425_U610013</name>
</gene>
<reference evidence="2 3" key="1">
    <citation type="submission" date="2018-01" db="EMBL/GenBank/DDBJ databases">
        <authorList>
            <person name="Gaut B.S."/>
            <person name="Morton B.R."/>
            <person name="Clegg M.T."/>
            <person name="Duvall M.R."/>
        </authorList>
    </citation>
    <scope>NUCLEOTIDE SEQUENCE [LARGE SCALE GENOMIC DNA]</scope>
    <source>
        <strain evidence="2">Cupriavidus taiwanensis LMG 19425</strain>
    </source>
</reference>
<dbReference type="AlphaFoldDB" id="A0A375I7J8"/>
<feature type="signal peptide" evidence="1">
    <location>
        <begin position="1"/>
        <end position="26"/>
    </location>
</feature>
<keyword evidence="1" id="KW-0732">Signal</keyword>
<sequence>MSNIKKAVFGALMTITLLGGAVSASAQPVCKPQHPGQQCEIDEKLGTCICG</sequence>
<protein>
    <submittedName>
        <fullName evidence="2">Uncharacterized protein</fullName>
    </submittedName>
</protein>
<accession>A0A375I7J8</accession>
<evidence type="ECO:0000256" key="1">
    <source>
        <dbReference type="SAM" id="SignalP"/>
    </source>
</evidence>
<evidence type="ECO:0000313" key="2">
    <source>
        <dbReference type="EMBL" id="SPK70617.1"/>
    </source>
</evidence>
<proteinExistence type="predicted"/>
<dbReference type="Proteomes" id="UP000255505">
    <property type="component" value="Unassembled WGS sequence"/>
</dbReference>
<dbReference type="EMBL" id="OOEF01000058">
    <property type="protein sequence ID" value="SPK70617.1"/>
    <property type="molecule type" value="Genomic_DNA"/>
</dbReference>
<organism evidence="2 3">
    <name type="scientific">Cupriavidus taiwanensis</name>
    <dbReference type="NCBI Taxonomy" id="164546"/>
    <lineage>
        <taxon>Bacteria</taxon>
        <taxon>Pseudomonadati</taxon>
        <taxon>Pseudomonadota</taxon>
        <taxon>Betaproteobacteria</taxon>
        <taxon>Burkholderiales</taxon>
        <taxon>Burkholderiaceae</taxon>
        <taxon>Cupriavidus</taxon>
    </lineage>
</organism>
<feature type="chain" id="PRO_5016755194" evidence="1">
    <location>
        <begin position="27"/>
        <end position="51"/>
    </location>
</feature>